<evidence type="ECO:0000256" key="1">
    <source>
        <dbReference type="SAM" id="SignalP"/>
    </source>
</evidence>
<reference evidence="2 3" key="1">
    <citation type="submission" date="2024-08" db="EMBL/GenBank/DDBJ databases">
        <authorList>
            <person name="Lu H."/>
        </authorList>
    </citation>
    <scope>NUCLEOTIDE SEQUENCE [LARGE SCALE GENOMIC DNA]</scope>
    <source>
        <strain evidence="2 3">BYS78W</strain>
    </source>
</reference>
<keyword evidence="1" id="KW-0732">Signal</keyword>
<protein>
    <submittedName>
        <fullName evidence="2">RHS repeat domain-containing protein</fullName>
    </submittedName>
</protein>
<evidence type="ECO:0000313" key="3">
    <source>
        <dbReference type="Proteomes" id="UP001606134"/>
    </source>
</evidence>
<accession>A0ABW7HFU3</accession>
<sequence length="244" mass="25291">MSAFSQKRPRKLMQMVVCFFLVSSVQSVNAVTLTNPPVSTTGSFTLSWSGGTWTYSEIWERGASSRLGTGSGTSGVFPISGKSNGTYYYDLKPCTAGQFGTTCSTIVGTFTAVVSIGSSGTASISAFVNQGAIQVNWTASPNATSYQILRNGSLIATSSKASYTDVSVSAGTAYTYSINVCQSTTCSAGLTAAPVTAGAIKAGAPVSETYQYDALGRLNTVTSGGAVKTDYRYDKAGNRTAVTE</sequence>
<dbReference type="NCBIfam" id="TIGR01643">
    <property type="entry name" value="YD_repeat_2x"/>
    <property type="match status" value="1"/>
</dbReference>
<dbReference type="Proteomes" id="UP001606134">
    <property type="component" value="Unassembled WGS sequence"/>
</dbReference>
<dbReference type="InterPro" id="IPR006530">
    <property type="entry name" value="YD"/>
</dbReference>
<evidence type="ECO:0000313" key="2">
    <source>
        <dbReference type="EMBL" id="MFG6488774.1"/>
    </source>
</evidence>
<proteinExistence type="predicted"/>
<comment type="caution">
    <text evidence="2">The sequence shown here is derived from an EMBL/GenBank/DDBJ whole genome shotgun (WGS) entry which is preliminary data.</text>
</comment>
<organism evidence="2 3">
    <name type="scientific">Pelomonas candidula</name>
    <dbReference type="NCBI Taxonomy" id="3299025"/>
    <lineage>
        <taxon>Bacteria</taxon>
        <taxon>Pseudomonadati</taxon>
        <taxon>Pseudomonadota</taxon>
        <taxon>Betaproteobacteria</taxon>
        <taxon>Burkholderiales</taxon>
        <taxon>Sphaerotilaceae</taxon>
        <taxon>Roseateles</taxon>
    </lineage>
</organism>
<feature type="signal peptide" evidence="1">
    <location>
        <begin position="1"/>
        <end position="30"/>
    </location>
</feature>
<keyword evidence="3" id="KW-1185">Reference proteome</keyword>
<dbReference type="Gene3D" id="2.60.40.10">
    <property type="entry name" value="Immunoglobulins"/>
    <property type="match status" value="1"/>
</dbReference>
<gene>
    <name evidence="2" type="ORF">ACG04R_18965</name>
</gene>
<feature type="chain" id="PRO_5046637911" evidence="1">
    <location>
        <begin position="31"/>
        <end position="244"/>
    </location>
</feature>
<name>A0ABW7HFU3_9BURK</name>
<dbReference type="InterPro" id="IPR013783">
    <property type="entry name" value="Ig-like_fold"/>
</dbReference>
<dbReference type="EMBL" id="JBIGIC010000010">
    <property type="protein sequence ID" value="MFG6488774.1"/>
    <property type="molecule type" value="Genomic_DNA"/>
</dbReference>